<keyword evidence="1" id="KW-0812">Transmembrane</keyword>
<dbReference type="EMBL" id="AYKW01000015">
    <property type="protein sequence ID" value="PIL30342.1"/>
    <property type="molecule type" value="Genomic_DNA"/>
</dbReference>
<keyword evidence="3" id="KW-1185">Reference proteome</keyword>
<protein>
    <submittedName>
        <fullName evidence="2">Uncharacterized protein</fullName>
    </submittedName>
</protein>
<feature type="transmembrane region" description="Helical" evidence="1">
    <location>
        <begin position="12"/>
        <end position="34"/>
    </location>
</feature>
<proteinExistence type="predicted"/>
<evidence type="ECO:0000256" key="1">
    <source>
        <dbReference type="SAM" id="Phobius"/>
    </source>
</evidence>
<keyword evidence="1" id="KW-0472">Membrane</keyword>
<name>A0A2G8S9B0_9APHY</name>
<dbReference type="Proteomes" id="UP000230002">
    <property type="component" value="Unassembled WGS sequence"/>
</dbReference>
<sequence length="83" mass="9482">MVAYLPPQPLTFHVAYLITIDFIMFLKAQLIWLLQKIGLYRELVVPPRGSITIERSVEIVNRPSTPVDICSSPLNDEDDKLDN</sequence>
<reference evidence="2 3" key="1">
    <citation type="journal article" date="2015" name="Sci. Rep.">
        <title>Chromosome-level genome map provides insights into diverse defense mechanisms in the medicinal fungus Ganoderma sinense.</title>
        <authorList>
            <person name="Zhu Y."/>
            <person name="Xu J."/>
            <person name="Sun C."/>
            <person name="Zhou S."/>
            <person name="Xu H."/>
            <person name="Nelson D.R."/>
            <person name="Qian J."/>
            <person name="Song J."/>
            <person name="Luo H."/>
            <person name="Xiang L."/>
            <person name="Li Y."/>
            <person name="Xu Z."/>
            <person name="Ji A."/>
            <person name="Wang L."/>
            <person name="Lu S."/>
            <person name="Hayward A."/>
            <person name="Sun W."/>
            <person name="Li X."/>
            <person name="Schwartz D.C."/>
            <person name="Wang Y."/>
            <person name="Chen S."/>
        </authorList>
    </citation>
    <scope>NUCLEOTIDE SEQUENCE [LARGE SCALE GENOMIC DNA]</scope>
    <source>
        <strain evidence="2 3">ZZ0214-1</strain>
    </source>
</reference>
<dbReference type="AlphaFoldDB" id="A0A2G8S9B0"/>
<comment type="caution">
    <text evidence="2">The sequence shown here is derived from an EMBL/GenBank/DDBJ whole genome shotgun (WGS) entry which is preliminary data.</text>
</comment>
<evidence type="ECO:0000313" key="3">
    <source>
        <dbReference type="Proteomes" id="UP000230002"/>
    </source>
</evidence>
<organism evidence="2 3">
    <name type="scientific">Ganoderma sinense ZZ0214-1</name>
    <dbReference type="NCBI Taxonomy" id="1077348"/>
    <lineage>
        <taxon>Eukaryota</taxon>
        <taxon>Fungi</taxon>
        <taxon>Dikarya</taxon>
        <taxon>Basidiomycota</taxon>
        <taxon>Agaricomycotina</taxon>
        <taxon>Agaricomycetes</taxon>
        <taxon>Polyporales</taxon>
        <taxon>Polyporaceae</taxon>
        <taxon>Ganoderma</taxon>
    </lineage>
</organism>
<accession>A0A2G8S9B0</accession>
<evidence type="ECO:0000313" key="2">
    <source>
        <dbReference type="EMBL" id="PIL30342.1"/>
    </source>
</evidence>
<keyword evidence="1" id="KW-1133">Transmembrane helix</keyword>
<gene>
    <name evidence="2" type="ORF">GSI_07527</name>
</gene>